<feature type="domain" description="PBP" evidence="2">
    <location>
        <begin position="94"/>
        <end position="322"/>
    </location>
</feature>
<proteinExistence type="predicted"/>
<sequence>MTMCRNLSRQAVVRCTPASISRGFRGAAICNFYTVIWQGRLTRLAICLVCRVRRQMVSCASHHLVWPRVINLLQRQFRQMAAAFVMVAVATMPAGAGTSLILQSTTSTDNSGLYDYLLPRYAAFSGTEVRVVAVGTGQALENARNCDGDIVIAHAHQLEVDFVTAGYGTDRHDLMYNDFVVIGPVADPAKIAGSDSVSDVLANIADAGANFASRGDNSGTNRAERRLWQAALVAPDSKTDSWYLETGMGMGATLNFAVQAEAYTISDRATWLAFGNKAGHAILFDGDPALFNQYGVIPVSPTRCPMIKHEDAVAFRDWLVSADGQDTIAAFQRHGSQLFFPNAR</sequence>
<reference evidence="3" key="1">
    <citation type="journal article" date="2005" name="PLoS Biol.">
        <title>New insights into metabolic properties of marine bacteria encoding proteorhodopsins.</title>
        <authorList>
            <person name="Sabehi G."/>
            <person name="Loy A."/>
            <person name="Jung K.H."/>
            <person name="Partha R."/>
            <person name="Spudich J.L."/>
            <person name="Isaacson T."/>
            <person name="Hirschberg J."/>
            <person name="Wagner M."/>
            <person name="Beja O."/>
        </authorList>
    </citation>
    <scope>NUCLEOTIDE SEQUENCE</scope>
</reference>
<dbReference type="EMBL" id="DQ088847">
    <property type="protein sequence ID" value="AAY82810.1"/>
    <property type="molecule type" value="Genomic_DNA"/>
</dbReference>
<dbReference type="SUPFAM" id="SSF53850">
    <property type="entry name" value="Periplasmic binding protein-like II"/>
    <property type="match status" value="1"/>
</dbReference>
<organism evidence="3">
    <name type="scientific">uncultured bacterium MedeBAC46A06</name>
    <dbReference type="NCBI Taxonomy" id="332275"/>
    <lineage>
        <taxon>Bacteria</taxon>
        <taxon>environmental samples</taxon>
    </lineage>
</organism>
<evidence type="ECO:0000256" key="1">
    <source>
        <dbReference type="SAM" id="Phobius"/>
    </source>
</evidence>
<evidence type="ECO:0000259" key="2">
    <source>
        <dbReference type="Pfam" id="PF12849"/>
    </source>
</evidence>
<dbReference type="InterPro" id="IPR024370">
    <property type="entry name" value="PBP_domain"/>
</dbReference>
<feature type="transmembrane region" description="Helical" evidence="1">
    <location>
        <begin position="81"/>
        <end position="102"/>
    </location>
</feature>
<dbReference type="PANTHER" id="PTHR37945:SF1">
    <property type="entry name" value="EXTRACELLULAR TUNGSTATE BINDING PROTEIN"/>
    <property type="match status" value="1"/>
</dbReference>
<keyword evidence="1" id="KW-1133">Transmembrane helix</keyword>
<dbReference type="Pfam" id="PF12849">
    <property type="entry name" value="PBP_like_2"/>
    <property type="match status" value="1"/>
</dbReference>
<keyword evidence="1" id="KW-0472">Membrane</keyword>
<protein>
    <submittedName>
        <fullName evidence="3">Predicted ABC-type tungstate transport system</fullName>
    </submittedName>
</protein>
<name>Q4PJG7_9BACT</name>
<accession>Q4PJG7</accession>
<keyword evidence="1" id="KW-0812">Transmembrane</keyword>
<dbReference type="InterPro" id="IPR052738">
    <property type="entry name" value="ABC-Tungstate_binding"/>
</dbReference>
<evidence type="ECO:0000313" key="3">
    <source>
        <dbReference type="EMBL" id="AAY82810.1"/>
    </source>
</evidence>
<dbReference type="AlphaFoldDB" id="Q4PJG7"/>
<dbReference type="PANTHER" id="PTHR37945">
    <property type="entry name" value="EXTRACELLULAR TUNGSTATE BINDING PROTEIN"/>
    <property type="match status" value="1"/>
</dbReference>
<dbReference type="Gene3D" id="3.40.190.10">
    <property type="entry name" value="Periplasmic binding protein-like II"/>
    <property type="match status" value="2"/>
</dbReference>